<protein>
    <recommendedName>
        <fullName evidence="12">Taste receptor type 2</fullName>
    </recommendedName>
</protein>
<reference evidence="14" key="1">
    <citation type="submission" date="2025-08" db="UniProtKB">
        <authorList>
            <consortium name="RefSeq"/>
        </authorList>
    </citation>
    <scope>IDENTIFICATION</scope>
    <source>
        <strain evidence="14">J_2021</strain>
        <tissue evidence="14">Erythrocytes</tissue>
    </source>
</reference>
<dbReference type="PANTHER" id="PTHR11394:SF153">
    <property type="entry name" value="TASTE RECEPTOR TYPE 2"/>
    <property type="match status" value="1"/>
</dbReference>
<keyword evidence="6" id="KW-1133">Transmembrane helix</keyword>
<dbReference type="GeneID" id="108702439"/>
<dbReference type="InterPro" id="IPR007960">
    <property type="entry name" value="TAS2R"/>
</dbReference>
<sequence length="294" mass="32843">MLSALQVIVTVTLIVSWPCGTILNLSIIAVYLSDWKKGVKLGECERIILSMGCTNLLLQFFVTFVVAFMSLGLYLPFALKVFFATGTVFWFSVYLSFWLTAGLSICYCLRLVNLSPKFFIQLKRRLSCTVTPFLPWSVAISLIIAVPMSWKSGTATDLNIVILYQNISVNVVYLILGGAFGISVPSIFTFICILFSLISLLRHIRRMKQNTQFGSPQLKNLIGACRTMFLLMALNFLFFLIISSSVVLEFSGETIWQTVFLSYVMLNPSGQAIVLIFGNSKLLSAWSKNLLPQG</sequence>
<keyword evidence="9 12" id="KW-0675">Receptor</keyword>
<evidence type="ECO:0000256" key="5">
    <source>
        <dbReference type="ARBA" id="ARBA00022692"/>
    </source>
</evidence>
<keyword evidence="5 12" id="KW-0812">Transmembrane</keyword>
<evidence type="ECO:0000256" key="6">
    <source>
        <dbReference type="ARBA" id="ARBA00022989"/>
    </source>
</evidence>
<evidence type="ECO:0000313" key="14">
    <source>
        <dbReference type="RefSeq" id="XP_018093377.1"/>
    </source>
</evidence>
<dbReference type="OrthoDB" id="8876749at2759"/>
<proteinExistence type="inferred from homology"/>
<keyword evidence="13" id="KW-1185">Reference proteome</keyword>
<dbReference type="Proteomes" id="UP000186698">
    <property type="component" value="Chromosome 9_10S"/>
</dbReference>
<dbReference type="Gene3D" id="1.20.1070.10">
    <property type="entry name" value="Rhodopsin 7-helix transmembrane proteins"/>
    <property type="match status" value="1"/>
</dbReference>
<dbReference type="SUPFAM" id="SSF81321">
    <property type="entry name" value="Family A G protein-coupled receptor-like"/>
    <property type="match status" value="1"/>
</dbReference>
<keyword evidence="8 12" id="KW-0472">Membrane</keyword>
<keyword evidence="7 12" id="KW-0297">G-protein coupled receptor</keyword>
<evidence type="ECO:0000256" key="8">
    <source>
        <dbReference type="ARBA" id="ARBA00023136"/>
    </source>
</evidence>
<dbReference type="AlphaFoldDB" id="A0A1L8ERB4"/>
<name>A0A1L8ERB4_XENLA</name>
<dbReference type="PANTHER" id="PTHR11394">
    <property type="entry name" value="TASTE RECEPTOR TYPE 2"/>
    <property type="match status" value="1"/>
</dbReference>
<comment type="similarity">
    <text evidence="2 11">Belongs to the G-protein coupled receptor T2R family.</text>
</comment>
<dbReference type="KEGG" id="xla:108702439"/>
<dbReference type="STRING" id="8355.A0A1L8ERB4"/>
<organism evidence="13 14">
    <name type="scientific">Xenopus laevis</name>
    <name type="common">African clawed frog</name>
    <dbReference type="NCBI Taxonomy" id="8355"/>
    <lineage>
        <taxon>Eukaryota</taxon>
        <taxon>Metazoa</taxon>
        <taxon>Chordata</taxon>
        <taxon>Craniata</taxon>
        <taxon>Vertebrata</taxon>
        <taxon>Euteleostomi</taxon>
        <taxon>Amphibia</taxon>
        <taxon>Batrachia</taxon>
        <taxon>Anura</taxon>
        <taxon>Pipoidea</taxon>
        <taxon>Pipidae</taxon>
        <taxon>Xenopodinae</taxon>
        <taxon>Xenopus</taxon>
        <taxon>Xenopus</taxon>
    </lineage>
</organism>
<keyword evidence="4 12" id="KW-0716">Sensory transduction</keyword>
<evidence type="ECO:0000256" key="7">
    <source>
        <dbReference type="ARBA" id="ARBA00023040"/>
    </source>
</evidence>
<evidence type="ECO:0000256" key="12">
    <source>
        <dbReference type="RuleBase" id="RU004424"/>
    </source>
</evidence>
<accession>A0A1L8ERB4</accession>
<comment type="subcellular location">
    <subcellularLocation>
        <location evidence="1 12">Membrane</location>
        <topology evidence="1 12">Multi-pass membrane protein</topology>
    </subcellularLocation>
</comment>
<dbReference type="OMA" id="MMHYNIS"/>
<evidence type="ECO:0000256" key="4">
    <source>
        <dbReference type="ARBA" id="ARBA00022606"/>
    </source>
</evidence>
<dbReference type="GO" id="GO:0001580">
    <property type="term" value="P:detection of chemical stimulus involved in sensory perception of bitter taste"/>
    <property type="evidence" value="ECO:0000318"/>
    <property type="project" value="GO_Central"/>
</dbReference>
<evidence type="ECO:0000313" key="13">
    <source>
        <dbReference type="Proteomes" id="UP000186698"/>
    </source>
</evidence>
<evidence type="ECO:0000256" key="11">
    <source>
        <dbReference type="RuleBase" id="RU004423"/>
    </source>
</evidence>
<keyword evidence="10 12" id="KW-0807">Transducer</keyword>
<dbReference type="FunFam" id="1.20.1070.10:FF:000055">
    <property type="entry name" value="Taste receptor type 2"/>
    <property type="match status" value="1"/>
</dbReference>
<dbReference type="RefSeq" id="XP_018093377.1">
    <property type="nucleotide sequence ID" value="XM_018237888.1"/>
</dbReference>
<keyword evidence="3 12" id="KW-0919">Taste</keyword>
<evidence type="ECO:0000256" key="3">
    <source>
        <dbReference type="ARBA" id="ARBA00022480"/>
    </source>
</evidence>
<dbReference type="GO" id="GO:0033038">
    <property type="term" value="F:bitter taste receptor activity"/>
    <property type="evidence" value="ECO:0000318"/>
    <property type="project" value="GO_Central"/>
</dbReference>
<dbReference type="PaxDb" id="8355-A0A1L8ERB4"/>
<evidence type="ECO:0000256" key="2">
    <source>
        <dbReference type="ARBA" id="ARBA00007376"/>
    </source>
</evidence>
<dbReference type="GO" id="GO:0016020">
    <property type="term" value="C:membrane"/>
    <property type="evidence" value="ECO:0000318"/>
    <property type="project" value="GO_Central"/>
</dbReference>
<dbReference type="Pfam" id="PF05296">
    <property type="entry name" value="TAS2R"/>
    <property type="match status" value="1"/>
</dbReference>
<evidence type="ECO:0000256" key="9">
    <source>
        <dbReference type="ARBA" id="ARBA00023170"/>
    </source>
</evidence>
<evidence type="ECO:0000256" key="1">
    <source>
        <dbReference type="ARBA" id="ARBA00004141"/>
    </source>
</evidence>
<dbReference type="GO" id="GO:0004930">
    <property type="term" value="F:G protein-coupled receptor activity"/>
    <property type="evidence" value="ECO:0007669"/>
    <property type="project" value="UniProtKB-KW"/>
</dbReference>
<evidence type="ECO:0000256" key="10">
    <source>
        <dbReference type="ARBA" id="ARBA00023224"/>
    </source>
</evidence>
<gene>
    <name evidence="14" type="primary">LOC108702439</name>
</gene>